<proteinExistence type="predicted"/>
<protein>
    <submittedName>
        <fullName evidence="2">Rhs-family protein</fullName>
    </submittedName>
</protein>
<dbReference type="EMBL" id="LR134190">
    <property type="protein sequence ID" value="VEB62816.1"/>
    <property type="molecule type" value="Genomic_DNA"/>
</dbReference>
<organism evidence="2 3">
    <name type="scientific">Salmonella enterica I</name>
    <dbReference type="NCBI Taxonomy" id="59201"/>
    <lineage>
        <taxon>Bacteria</taxon>
        <taxon>Pseudomonadati</taxon>
        <taxon>Pseudomonadota</taxon>
        <taxon>Gammaproteobacteria</taxon>
        <taxon>Enterobacterales</taxon>
        <taxon>Enterobacteriaceae</taxon>
        <taxon>Salmonella</taxon>
    </lineage>
</organism>
<accession>A0A447U9D7</accession>
<gene>
    <name evidence="2" type="primary">rhsG_2</name>
    <name evidence="2" type="ORF">NCTC6754_08218</name>
</gene>
<reference evidence="2 3" key="1">
    <citation type="submission" date="2018-12" db="EMBL/GenBank/DDBJ databases">
        <authorList>
            <consortium name="Pathogen Informatics"/>
        </authorList>
    </citation>
    <scope>NUCLEOTIDE SEQUENCE [LARGE SCALE GENOMIC DNA]</scope>
    <source>
        <strain evidence="2 3">NCTC6754</strain>
    </source>
</reference>
<evidence type="ECO:0000256" key="1">
    <source>
        <dbReference type="SAM" id="MobiDB-lite"/>
    </source>
</evidence>
<name>A0A447U9D7_SALET</name>
<dbReference type="Pfam" id="PF05954">
    <property type="entry name" value="Phage_GPD"/>
    <property type="match status" value="1"/>
</dbReference>
<sequence>MLDDFDFTKPRSLLANTVANPRETGHATYEHYEWPGDYFDKSEGEMLTRIRMEAQRRPRQSGAGGEGISAHS</sequence>
<feature type="region of interest" description="Disordered" evidence="1">
    <location>
        <begin position="53"/>
        <end position="72"/>
    </location>
</feature>
<evidence type="ECO:0000313" key="2">
    <source>
        <dbReference type="EMBL" id="VEB62816.1"/>
    </source>
</evidence>
<dbReference type="Gene3D" id="4.10.220.110">
    <property type="match status" value="1"/>
</dbReference>
<evidence type="ECO:0000313" key="3">
    <source>
        <dbReference type="Proteomes" id="UP000269208"/>
    </source>
</evidence>
<dbReference type="SUPFAM" id="SSF69279">
    <property type="entry name" value="Phage tail proteins"/>
    <property type="match status" value="1"/>
</dbReference>
<dbReference type="AlphaFoldDB" id="A0A447U9D7"/>
<dbReference type="Proteomes" id="UP000269208">
    <property type="component" value="Chromosome"/>
</dbReference>
<feature type="compositionally biased region" description="Gly residues" evidence="1">
    <location>
        <begin position="62"/>
        <end position="72"/>
    </location>
</feature>